<dbReference type="InterPro" id="IPR010126">
    <property type="entry name" value="Esterase_phb"/>
</dbReference>
<evidence type="ECO:0000256" key="1">
    <source>
        <dbReference type="ARBA" id="ARBA00022729"/>
    </source>
</evidence>
<dbReference type="Pfam" id="PF10503">
    <property type="entry name" value="Esterase_PHB"/>
    <property type="match status" value="1"/>
</dbReference>
<dbReference type="InterPro" id="IPR029058">
    <property type="entry name" value="AB_hydrolase_fold"/>
</dbReference>
<dbReference type="AlphaFoldDB" id="A0A7W8X856"/>
<keyword evidence="2" id="KW-0378">Hydrolase</keyword>
<dbReference type="Proteomes" id="UP000585507">
    <property type="component" value="Unassembled WGS sequence"/>
</dbReference>
<dbReference type="SUPFAM" id="SSF53474">
    <property type="entry name" value="alpha/beta-Hydrolases"/>
    <property type="match status" value="1"/>
</dbReference>
<keyword evidence="1" id="KW-0732">Signal</keyword>
<dbReference type="InterPro" id="IPR050955">
    <property type="entry name" value="Plant_Biomass_Hydrol_Est"/>
</dbReference>
<dbReference type="PANTHER" id="PTHR43037">
    <property type="entry name" value="UNNAMED PRODUCT-RELATED"/>
    <property type="match status" value="1"/>
</dbReference>
<name>A0A7W8X856_9HYPH</name>
<accession>A0A7W8X856</accession>
<dbReference type="NCBIfam" id="TIGR01840">
    <property type="entry name" value="esterase_phb"/>
    <property type="match status" value="1"/>
</dbReference>
<dbReference type="GO" id="GO:0016787">
    <property type="term" value="F:hydrolase activity"/>
    <property type="evidence" value="ECO:0007669"/>
    <property type="project" value="UniProtKB-KW"/>
</dbReference>
<evidence type="ECO:0000313" key="3">
    <source>
        <dbReference type="EMBL" id="MBB5535819.1"/>
    </source>
</evidence>
<keyword evidence="4" id="KW-1185">Reference proteome</keyword>
<organism evidence="3 4">
    <name type="scientific">Rhizobium giardinii</name>
    <dbReference type="NCBI Taxonomy" id="56731"/>
    <lineage>
        <taxon>Bacteria</taxon>
        <taxon>Pseudomonadati</taxon>
        <taxon>Pseudomonadota</taxon>
        <taxon>Alphaproteobacteria</taxon>
        <taxon>Hyphomicrobiales</taxon>
        <taxon>Rhizobiaceae</taxon>
        <taxon>Rhizobium/Agrobacterium group</taxon>
        <taxon>Rhizobium</taxon>
    </lineage>
</organism>
<comment type="caution">
    <text evidence="3">The sequence shown here is derived from an EMBL/GenBank/DDBJ whole genome shotgun (WGS) entry which is preliminary data.</text>
</comment>
<gene>
    <name evidence="3" type="ORF">GGD55_002523</name>
</gene>
<dbReference type="EMBL" id="JACHBK010000005">
    <property type="protein sequence ID" value="MBB5535819.1"/>
    <property type="molecule type" value="Genomic_DNA"/>
</dbReference>
<sequence>MGFVVLYPEHVQANNADRCSNWFNPDDIKRGHGEALSIRQMIAAMVPAHSIEEKRIYVTGLSAGGAMANGMLATHPEVFAGGAWTSPRGMPEAFDRMRAAMGLPTTRSCRQRPKSSGHRGAWPTISVWQGFSDNWRMRMRSSNNGAASTAFQVCRRHREKSAGMCARSGATTPAATP</sequence>
<dbReference type="Gene3D" id="3.40.50.1820">
    <property type="entry name" value="alpha/beta hydrolase"/>
    <property type="match status" value="1"/>
</dbReference>
<evidence type="ECO:0000313" key="4">
    <source>
        <dbReference type="Proteomes" id="UP000585507"/>
    </source>
</evidence>
<dbReference type="GO" id="GO:0005576">
    <property type="term" value="C:extracellular region"/>
    <property type="evidence" value="ECO:0007669"/>
    <property type="project" value="InterPro"/>
</dbReference>
<protein>
    <submittedName>
        <fullName evidence="3">Poly(Hydroxyalkanoate) depolymerase family esterase</fullName>
    </submittedName>
</protein>
<reference evidence="3 4" key="1">
    <citation type="submission" date="2020-08" db="EMBL/GenBank/DDBJ databases">
        <title>Genomic Encyclopedia of Type Strains, Phase IV (KMG-V): Genome sequencing to study the core and pangenomes of soil and plant-associated prokaryotes.</title>
        <authorList>
            <person name="Whitman W."/>
        </authorList>
    </citation>
    <scope>NUCLEOTIDE SEQUENCE [LARGE SCALE GENOMIC DNA]</scope>
    <source>
        <strain evidence="3 4">SEMIA 4084</strain>
    </source>
</reference>
<proteinExistence type="predicted"/>
<dbReference type="PANTHER" id="PTHR43037:SF1">
    <property type="entry name" value="BLL1128 PROTEIN"/>
    <property type="match status" value="1"/>
</dbReference>
<evidence type="ECO:0000256" key="2">
    <source>
        <dbReference type="ARBA" id="ARBA00022801"/>
    </source>
</evidence>